<dbReference type="AlphaFoldDB" id="A0A7V5XYS4"/>
<dbReference type="EMBL" id="DTHS01000002">
    <property type="protein sequence ID" value="HHR48060.1"/>
    <property type="molecule type" value="Genomic_DNA"/>
</dbReference>
<accession>A0A7V5XYS4</accession>
<gene>
    <name evidence="4" type="ORF">ENV79_00215</name>
</gene>
<keyword evidence="3" id="KW-0732">Signal</keyword>
<reference evidence="4" key="1">
    <citation type="journal article" date="2020" name="mSystems">
        <title>Genome- and Community-Level Interaction Insights into Carbon Utilization and Element Cycling Functions of Hydrothermarchaeota in Hydrothermal Sediment.</title>
        <authorList>
            <person name="Zhou Z."/>
            <person name="Liu Y."/>
            <person name="Xu W."/>
            <person name="Pan J."/>
            <person name="Luo Z.H."/>
            <person name="Li M."/>
        </authorList>
    </citation>
    <scope>NUCLEOTIDE SEQUENCE [LARGE SCALE GENOMIC DNA]</scope>
    <source>
        <strain evidence="4">SpSt-791</strain>
    </source>
</reference>
<feature type="region of interest" description="Disordered" evidence="2">
    <location>
        <begin position="66"/>
        <end position="90"/>
    </location>
</feature>
<sequence length="90" mass="10427">MRYLLTFFLFFTVLLFFNCQPGQQITQQIDKLNTEIKQLKEKVNLLSATLDSLKGAYEEHYQQFHAKKPAPPVAPKIKPPTPKVKPPTRK</sequence>
<evidence type="ECO:0000256" key="1">
    <source>
        <dbReference type="SAM" id="Coils"/>
    </source>
</evidence>
<evidence type="ECO:0000313" key="4">
    <source>
        <dbReference type="EMBL" id="HHR48060.1"/>
    </source>
</evidence>
<organism evidence="4">
    <name type="scientific">candidate division WOR-3 bacterium</name>
    <dbReference type="NCBI Taxonomy" id="2052148"/>
    <lineage>
        <taxon>Bacteria</taxon>
        <taxon>Bacteria division WOR-3</taxon>
    </lineage>
</organism>
<evidence type="ECO:0000256" key="3">
    <source>
        <dbReference type="SAM" id="SignalP"/>
    </source>
</evidence>
<keyword evidence="1" id="KW-0175">Coiled coil</keyword>
<evidence type="ECO:0000256" key="2">
    <source>
        <dbReference type="SAM" id="MobiDB-lite"/>
    </source>
</evidence>
<feature type="compositionally biased region" description="Pro residues" evidence="2">
    <location>
        <begin position="69"/>
        <end position="90"/>
    </location>
</feature>
<feature type="signal peptide" evidence="3">
    <location>
        <begin position="1"/>
        <end position="18"/>
    </location>
</feature>
<comment type="caution">
    <text evidence="4">The sequence shown here is derived from an EMBL/GenBank/DDBJ whole genome shotgun (WGS) entry which is preliminary data.</text>
</comment>
<protein>
    <submittedName>
        <fullName evidence="4">Uncharacterized protein</fullName>
    </submittedName>
</protein>
<feature type="chain" id="PRO_5030551308" evidence="3">
    <location>
        <begin position="19"/>
        <end position="90"/>
    </location>
</feature>
<name>A0A7V5XYS4_UNCW3</name>
<feature type="coiled-coil region" evidence="1">
    <location>
        <begin position="22"/>
        <end position="56"/>
    </location>
</feature>
<proteinExistence type="predicted"/>